<protein>
    <submittedName>
        <fullName evidence="1">YecA family protein</fullName>
    </submittedName>
</protein>
<organism evidence="1 2">
    <name type="scientific">Undibacterium danionis</name>
    <dbReference type="NCBI Taxonomy" id="1812100"/>
    <lineage>
        <taxon>Bacteria</taxon>
        <taxon>Pseudomonadati</taxon>
        <taxon>Pseudomonadota</taxon>
        <taxon>Betaproteobacteria</taxon>
        <taxon>Burkholderiales</taxon>
        <taxon>Oxalobacteraceae</taxon>
        <taxon>Undibacterium</taxon>
    </lineage>
</organism>
<gene>
    <name evidence="1" type="ORF">ACFFJH_08555</name>
</gene>
<dbReference type="SUPFAM" id="SSF103642">
    <property type="entry name" value="Sec-C motif"/>
    <property type="match status" value="1"/>
</dbReference>
<dbReference type="RefSeq" id="WP_390211673.1">
    <property type="nucleotide sequence ID" value="NZ_JBHLXJ010000009.1"/>
</dbReference>
<dbReference type="Gene3D" id="3.10.450.50">
    <property type="match status" value="1"/>
</dbReference>
<name>A0ABV6IFQ0_9BURK</name>
<evidence type="ECO:0000313" key="1">
    <source>
        <dbReference type="EMBL" id="MFC0349856.1"/>
    </source>
</evidence>
<comment type="caution">
    <text evidence="1">The sequence shown here is derived from an EMBL/GenBank/DDBJ whole genome shotgun (WGS) entry which is preliminary data.</text>
</comment>
<accession>A0ABV6IFQ0</accession>
<sequence>MTTDKTLKQSERELFLELEALCTAPGFIHAIAYFSTRDNMILYADEMKVDDLMPLHGRDRLVRNEVNALIGLMVKRDIDYTLPDEVTLERYVECSEALLEKIHGSMSSAMWKQFPQKDQWGASVLHDLKGASSSGEMMREAIFYGGESAYGFHYRDIAPLRYGRDDPWIVAHMGFSIKDAATVVKAVGHLLNEKSTDVFHSINHPRPFSQSFLPGYEFSAAEIIAKSKLPLETVEKILTAFAYPEGERNIQFNAVDDRNMAAIRPLIRRGDHYVLFNIYDLSEVLYQAPFFWILQDESYQPTAQYNRGAFTEDFAEARLVSVFGRTNVKVNVNLLRSKDVLGEFDALVFFGDLAIVLQAKSKQLTAAARKGNEAMLLSDFGSAVQKACDQGYDCGKLLLDPSVRLEDVSGVQVSKPAMISRVYVICLIADHYPALSAQARQYLKFEPLEKLAPPFVMDVFHLDVMAEMLDTPLHFLSYLDRRSNYHETVVANHELNILGFHLERNLWVEDGVNFMYLEDGVGTGLDLSMLVRRENIPGPWTPPGILTRMRQHRIGQIVKEIEKKPNPAMLALGFLILRMGEKSFVSFSKIIDDILRRAMMDGGRHDVSVPLLDGKSGLTIHVNMVSQEEAEQRLVAHCEVRKYLERAESWFGLILDACSGQIRFGLQVSGSWVYDTELEESEFFKILRRGAAAKQIALSKFKAKKIGRNDRCPCGSGRKSKRCCYS</sequence>
<reference evidence="1 2" key="1">
    <citation type="submission" date="2024-09" db="EMBL/GenBank/DDBJ databases">
        <authorList>
            <person name="Sun Q."/>
            <person name="Mori K."/>
        </authorList>
    </citation>
    <scope>NUCLEOTIDE SEQUENCE [LARGE SCALE GENOMIC DNA]</scope>
    <source>
        <strain evidence="1 2">CCM 8677</strain>
    </source>
</reference>
<dbReference type="EMBL" id="JBHLXJ010000009">
    <property type="protein sequence ID" value="MFC0349856.1"/>
    <property type="molecule type" value="Genomic_DNA"/>
</dbReference>
<evidence type="ECO:0000313" key="2">
    <source>
        <dbReference type="Proteomes" id="UP001589844"/>
    </source>
</evidence>
<dbReference type="Proteomes" id="UP001589844">
    <property type="component" value="Unassembled WGS sequence"/>
</dbReference>
<dbReference type="InterPro" id="IPR004027">
    <property type="entry name" value="SEC_C_motif"/>
</dbReference>
<dbReference type="Pfam" id="PF02810">
    <property type="entry name" value="SEC-C"/>
    <property type="match status" value="1"/>
</dbReference>
<proteinExistence type="predicted"/>
<keyword evidence="2" id="KW-1185">Reference proteome</keyword>